<dbReference type="HAMAP" id="MF_00009">
    <property type="entry name" value="Endoribonucl_YbeY"/>
    <property type="match status" value="1"/>
</dbReference>
<keyword evidence="4 7" id="KW-0255">Endonuclease</keyword>
<evidence type="ECO:0000256" key="5">
    <source>
        <dbReference type="ARBA" id="ARBA00022801"/>
    </source>
</evidence>
<dbReference type="GO" id="GO:0005737">
    <property type="term" value="C:cytoplasm"/>
    <property type="evidence" value="ECO:0007669"/>
    <property type="project" value="UniProtKB-SubCell"/>
</dbReference>
<sequence length="152" mass="16988">MSVPHMISIELAPELDTLPVPIDAIDRLLTQVIAEQSEQSVEALNVVFGTHTLIRSLNVQYLDHDYNTDVLAFNLSETPKALEGEVYVDVETARERHDEFDTSVSAEIARYAVHGVLHLLGHTDKTEDGQAEMRRLEDQYVQVFTNAADTPA</sequence>
<dbReference type="OrthoDB" id="9811984at2"/>
<dbReference type="GO" id="GO:0008270">
    <property type="term" value="F:zinc ion binding"/>
    <property type="evidence" value="ECO:0007669"/>
    <property type="project" value="UniProtKB-UniRule"/>
</dbReference>
<comment type="function">
    <text evidence="7">Single strand-specific metallo-endoribonuclease involved in late-stage 70S ribosome quality control and in maturation of the 3' terminus of the 16S rRNA.</text>
</comment>
<comment type="similarity">
    <text evidence="1 7">Belongs to the endoribonuclease YbeY family.</text>
</comment>
<evidence type="ECO:0000256" key="3">
    <source>
        <dbReference type="ARBA" id="ARBA00022723"/>
    </source>
</evidence>
<keyword evidence="3 7" id="KW-0479">Metal-binding</keyword>
<evidence type="ECO:0000256" key="4">
    <source>
        <dbReference type="ARBA" id="ARBA00022759"/>
    </source>
</evidence>
<comment type="subcellular location">
    <subcellularLocation>
        <location evidence="7">Cytoplasm</location>
    </subcellularLocation>
</comment>
<accession>A0A2H3NMP0</accession>
<feature type="binding site" evidence="7">
    <location>
        <position position="114"/>
    </location>
    <ligand>
        <name>Zn(2+)</name>
        <dbReference type="ChEBI" id="CHEBI:29105"/>
        <note>catalytic</note>
    </ligand>
</feature>
<keyword evidence="7" id="KW-0690">Ribosome biogenesis</keyword>
<dbReference type="InterPro" id="IPR023091">
    <property type="entry name" value="MetalPrtase_cat_dom_sf_prd"/>
</dbReference>
<proteinExistence type="inferred from homology"/>
<dbReference type="Pfam" id="PF02130">
    <property type="entry name" value="YbeY"/>
    <property type="match status" value="1"/>
</dbReference>
<keyword evidence="9" id="KW-1185">Reference proteome</keyword>
<keyword evidence="5 7" id="KW-0378">Hydrolase</keyword>
<keyword evidence="7" id="KW-0698">rRNA processing</keyword>
<dbReference type="InterPro" id="IPR020549">
    <property type="entry name" value="YbeY_CS"/>
</dbReference>
<protein>
    <recommendedName>
        <fullName evidence="7">Endoribonuclease YbeY</fullName>
        <ecNumber evidence="7">3.1.-.-</ecNumber>
    </recommendedName>
</protein>
<evidence type="ECO:0000256" key="6">
    <source>
        <dbReference type="ARBA" id="ARBA00022833"/>
    </source>
</evidence>
<dbReference type="RefSeq" id="WP_098062732.1">
    <property type="nucleotide sequence ID" value="NZ_PDEP01000010.1"/>
</dbReference>
<name>A0A2H3NMP0_9BACT</name>
<dbReference type="AlphaFoldDB" id="A0A2H3NMP0"/>
<evidence type="ECO:0000256" key="7">
    <source>
        <dbReference type="HAMAP-Rule" id="MF_00009"/>
    </source>
</evidence>
<gene>
    <name evidence="7 8" type="primary">ybeY</name>
    <name evidence="8" type="ORF">CRI93_11225</name>
</gene>
<comment type="caution">
    <text evidence="8">The sequence shown here is derived from an EMBL/GenBank/DDBJ whole genome shotgun (WGS) entry which is preliminary data.</text>
</comment>
<dbReference type="Gene3D" id="3.40.390.30">
    <property type="entry name" value="Metalloproteases ('zincins'), catalytic domain"/>
    <property type="match status" value="1"/>
</dbReference>
<comment type="cofactor">
    <cofactor evidence="7">
        <name>Zn(2+)</name>
        <dbReference type="ChEBI" id="CHEBI:29105"/>
    </cofactor>
    <text evidence="7">Binds 1 zinc ion.</text>
</comment>
<evidence type="ECO:0000313" key="9">
    <source>
        <dbReference type="Proteomes" id="UP000221024"/>
    </source>
</evidence>
<dbReference type="GO" id="GO:0004521">
    <property type="term" value="F:RNA endonuclease activity"/>
    <property type="evidence" value="ECO:0007669"/>
    <property type="project" value="UniProtKB-UniRule"/>
</dbReference>
<dbReference type="EC" id="3.1.-.-" evidence="7"/>
<dbReference type="PANTHER" id="PTHR46986:SF1">
    <property type="entry name" value="ENDORIBONUCLEASE YBEY, CHLOROPLASTIC"/>
    <property type="match status" value="1"/>
</dbReference>
<evidence type="ECO:0000256" key="2">
    <source>
        <dbReference type="ARBA" id="ARBA00022722"/>
    </source>
</evidence>
<dbReference type="InterPro" id="IPR002036">
    <property type="entry name" value="YbeY"/>
</dbReference>
<organism evidence="8 9">
    <name type="scientific">Longimonas halophila</name>
    <dbReference type="NCBI Taxonomy" id="1469170"/>
    <lineage>
        <taxon>Bacteria</taxon>
        <taxon>Pseudomonadati</taxon>
        <taxon>Rhodothermota</taxon>
        <taxon>Rhodothermia</taxon>
        <taxon>Rhodothermales</taxon>
        <taxon>Salisaetaceae</taxon>
        <taxon>Longimonas</taxon>
    </lineage>
</organism>
<keyword evidence="6 7" id="KW-0862">Zinc</keyword>
<keyword evidence="7" id="KW-0963">Cytoplasm</keyword>
<dbReference type="NCBIfam" id="TIGR00043">
    <property type="entry name" value="rRNA maturation RNase YbeY"/>
    <property type="match status" value="1"/>
</dbReference>
<dbReference type="PROSITE" id="PS01306">
    <property type="entry name" value="UPF0054"/>
    <property type="match status" value="1"/>
</dbReference>
<evidence type="ECO:0000313" key="8">
    <source>
        <dbReference type="EMBL" id="PEN06043.1"/>
    </source>
</evidence>
<evidence type="ECO:0000256" key="1">
    <source>
        <dbReference type="ARBA" id="ARBA00010875"/>
    </source>
</evidence>
<keyword evidence="2 7" id="KW-0540">Nuclease</keyword>
<dbReference type="EMBL" id="PDEP01000010">
    <property type="protein sequence ID" value="PEN06043.1"/>
    <property type="molecule type" value="Genomic_DNA"/>
</dbReference>
<feature type="binding site" evidence="7">
    <location>
        <position position="124"/>
    </location>
    <ligand>
        <name>Zn(2+)</name>
        <dbReference type="ChEBI" id="CHEBI:29105"/>
        <note>catalytic</note>
    </ligand>
</feature>
<dbReference type="Proteomes" id="UP000221024">
    <property type="component" value="Unassembled WGS sequence"/>
</dbReference>
<dbReference type="GO" id="GO:0004222">
    <property type="term" value="F:metalloendopeptidase activity"/>
    <property type="evidence" value="ECO:0007669"/>
    <property type="project" value="InterPro"/>
</dbReference>
<dbReference type="GO" id="GO:0006364">
    <property type="term" value="P:rRNA processing"/>
    <property type="evidence" value="ECO:0007669"/>
    <property type="project" value="UniProtKB-UniRule"/>
</dbReference>
<reference evidence="8 9" key="1">
    <citation type="submission" date="2017-10" db="EMBL/GenBank/DDBJ databases">
        <title>Draft genome of Longimonas halophila.</title>
        <authorList>
            <person name="Goh K.M."/>
            <person name="Shamsir M.S."/>
            <person name="Lim S.W."/>
        </authorList>
    </citation>
    <scope>NUCLEOTIDE SEQUENCE [LARGE SCALE GENOMIC DNA]</scope>
    <source>
        <strain evidence="8 9">KCTC 42399</strain>
    </source>
</reference>
<feature type="binding site" evidence="7">
    <location>
        <position position="118"/>
    </location>
    <ligand>
        <name>Zn(2+)</name>
        <dbReference type="ChEBI" id="CHEBI:29105"/>
        <note>catalytic</note>
    </ligand>
</feature>
<dbReference type="PANTHER" id="PTHR46986">
    <property type="entry name" value="ENDORIBONUCLEASE YBEY, CHLOROPLASTIC"/>
    <property type="match status" value="1"/>
</dbReference>
<dbReference type="SUPFAM" id="SSF55486">
    <property type="entry name" value="Metalloproteases ('zincins'), catalytic domain"/>
    <property type="match status" value="1"/>
</dbReference>